<evidence type="ECO:0000313" key="3">
    <source>
        <dbReference type="Proteomes" id="UP000028073"/>
    </source>
</evidence>
<accession>A0A081NMY3</accession>
<organism evidence="2 3">
    <name type="scientific">Endozoicomonas numazuensis</name>
    <dbReference type="NCBI Taxonomy" id="1137799"/>
    <lineage>
        <taxon>Bacteria</taxon>
        <taxon>Pseudomonadati</taxon>
        <taxon>Pseudomonadota</taxon>
        <taxon>Gammaproteobacteria</taxon>
        <taxon>Oceanospirillales</taxon>
        <taxon>Endozoicomonadaceae</taxon>
        <taxon>Endozoicomonas</taxon>
    </lineage>
</organism>
<sequence>MVADIAKSVAMESKPQRPYLKSPRKLLSASLTKTLQSSLKSNSFIRRKPSYFVHRSTQKEEPNGFNKVTVDSNFDQIIPIAFSNYRTEHGKLT</sequence>
<dbReference type="STRING" id="1137799.GZ78_08090"/>
<evidence type="ECO:0000313" key="2">
    <source>
        <dbReference type="EMBL" id="KEQ19806.1"/>
    </source>
</evidence>
<gene>
    <name evidence="2" type="ORF">GZ78_08090</name>
</gene>
<proteinExistence type="predicted"/>
<name>A0A081NMY3_9GAMM</name>
<dbReference type="Proteomes" id="UP000028073">
    <property type="component" value="Unassembled WGS sequence"/>
</dbReference>
<feature type="region of interest" description="Disordered" evidence="1">
    <location>
        <begin position="1"/>
        <end position="22"/>
    </location>
</feature>
<keyword evidence="3" id="KW-1185">Reference proteome</keyword>
<comment type="caution">
    <text evidence="2">The sequence shown here is derived from an EMBL/GenBank/DDBJ whole genome shotgun (WGS) entry which is preliminary data.</text>
</comment>
<evidence type="ECO:0000256" key="1">
    <source>
        <dbReference type="SAM" id="MobiDB-lite"/>
    </source>
</evidence>
<dbReference type="AlphaFoldDB" id="A0A081NMY3"/>
<dbReference type="EMBL" id="JOKH01000001">
    <property type="protein sequence ID" value="KEQ19806.1"/>
    <property type="molecule type" value="Genomic_DNA"/>
</dbReference>
<protein>
    <submittedName>
        <fullName evidence="2">Uncharacterized protein</fullName>
    </submittedName>
</protein>
<reference evidence="2 3" key="1">
    <citation type="submission" date="2014-06" db="EMBL/GenBank/DDBJ databases">
        <title>Whole Genome Sequences of Three Symbiotic Endozoicomonas Bacteria.</title>
        <authorList>
            <person name="Neave M.J."/>
            <person name="Apprill A."/>
            <person name="Voolstra C.R."/>
        </authorList>
    </citation>
    <scope>NUCLEOTIDE SEQUENCE [LARGE SCALE GENOMIC DNA]</scope>
    <source>
        <strain evidence="2 3">DSM 25634</strain>
    </source>
</reference>